<proteinExistence type="predicted"/>
<evidence type="ECO:0000259" key="2">
    <source>
        <dbReference type="Pfam" id="PF00107"/>
    </source>
</evidence>
<dbReference type="Gene3D" id="3.40.50.720">
    <property type="entry name" value="NAD(P)-binding Rossmann-like Domain"/>
    <property type="match status" value="1"/>
</dbReference>
<evidence type="ECO:0000313" key="4">
    <source>
        <dbReference type="EMBL" id="MDQ0204046.1"/>
    </source>
</evidence>
<dbReference type="RefSeq" id="WP_307224191.1">
    <property type="nucleotide sequence ID" value="NZ_CP116940.1"/>
</dbReference>
<evidence type="ECO:0000259" key="3">
    <source>
        <dbReference type="Pfam" id="PF08240"/>
    </source>
</evidence>
<gene>
    <name evidence="4" type="ORF">J2S01_001768</name>
</gene>
<dbReference type="InterPro" id="IPR011032">
    <property type="entry name" value="GroES-like_sf"/>
</dbReference>
<dbReference type="InterPro" id="IPR050129">
    <property type="entry name" value="Zn_alcohol_dh"/>
</dbReference>
<organism evidence="4 5">
    <name type="scientific">Pectinatus haikarae</name>
    <dbReference type="NCBI Taxonomy" id="349096"/>
    <lineage>
        <taxon>Bacteria</taxon>
        <taxon>Bacillati</taxon>
        <taxon>Bacillota</taxon>
        <taxon>Negativicutes</taxon>
        <taxon>Selenomonadales</taxon>
        <taxon>Selenomonadaceae</taxon>
        <taxon>Pectinatus</taxon>
    </lineage>
</organism>
<dbReference type="SUPFAM" id="SSF50129">
    <property type="entry name" value="GroES-like"/>
    <property type="match status" value="1"/>
</dbReference>
<dbReference type="Pfam" id="PF00107">
    <property type="entry name" value="ADH_zinc_N"/>
    <property type="match status" value="1"/>
</dbReference>
<keyword evidence="1" id="KW-0560">Oxidoreductase</keyword>
<protein>
    <submittedName>
        <fullName evidence="4">2-desacetyl-2-hydroxyethyl bacteriochlorophyllide A dehydrogenase</fullName>
    </submittedName>
</protein>
<evidence type="ECO:0000256" key="1">
    <source>
        <dbReference type="ARBA" id="ARBA00023002"/>
    </source>
</evidence>
<comment type="caution">
    <text evidence="4">The sequence shown here is derived from an EMBL/GenBank/DDBJ whole genome shotgun (WGS) entry which is preliminary data.</text>
</comment>
<dbReference type="Gene3D" id="3.90.180.10">
    <property type="entry name" value="Medium-chain alcohol dehydrogenases, catalytic domain"/>
    <property type="match status" value="1"/>
</dbReference>
<dbReference type="Proteomes" id="UP001239167">
    <property type="component" value="Unassembled WGS sequence"/>
</dbReference>
<dbReference type="InterPro" id="IPR013149">
    <property type="entry name" value="ADH-like_C"/>
</dbReference>
<dbReference type="InterPro" id="IPR036291">
    <property type="entry name" value="NAD(P)-bd_dom_sf"/>
</dbReference>
<dbReference type="Pfam" id="PF08240">
    <property type="entry name" value="ADH_N"/>
    <property type="match status" value="1"/>
</dbReference>
<dbReference type="EMBL" id="JAUSUE010000012">
    <property type="protein sequence ID" value="MDQ0204046.1"/>
    <property type="molecule type" value="Genomic_DNA"/>
</dbReference>
<name>A0ABT9Y950_9FIRM</name>
<accession>A0ABT9Y950</accession>
<sequence>MKAIVYEGPKKVSVKNVDIPKTKDGEVLIKVSYAGICGTDLNIFAGTHPRAKAPLIPGHEFSGVVVSDGKKYKKGDRVAAYPLISCGHCEPCKTGNAHVCDHLGLLGIDCSGAMAEYISVDEEKLVELPDTISDEMGAFVEPVAVTVHALRENSFKSGDNAIVFGCGTIGLATALTLRNFGAGKIILVETDESRAKIAREMHFKVINPINENMQDLSKDVTDGVGFDWVFDCAGVQAVASALFDSVKVKGHIVIIAAYKKPASLSLIMGMFKETCILFTRVYRYKDFAIATDLVQKEKDYGKIITHKLPLEDGAKGFELLTTPMSGAVKVMYKIS</sequence>
<feature type="domain" description="Alcohol dehydrogenase-like C-terminal" evidence="2">
    <location>
        <begin position="169"/>
        <end position="295"/>
    </location>
</feature>
<dbReference type="SUPFAM" id="SSF51735">
    <property type="entry name" value="NAD(P)-binding Rossmann-fold domains"/>
    <property type="match status" value="1"/>
</dbReference>
<feature type="domain" description="Alcohol dehydrogenase-like N-terminal" evidence="3">
    <location>
        <begin position="23"/>
        <end position="130"/>
    </location>
</feature>
<reference evidence="4 5" key="1">
    <citation type="submission" date="2023-07" db="EMBL/GenBank/DDBJ databases">
        <title>Genomic Encyclopedia of Type Strains, Phase IV (KMG-IV): sequencing the most valuable type-strain genomes for metagenomic binning, comparative biology and taxonomic classification.</title>
        <authorList>
            <person name="Goeker M."/>
        </authorList>
    </citation>
    <scope>NUCLEOTIDE SEQUENCE [LARGE SCALE GENOMIC DNA]</scope>
    <source>
        <strain evidence="4 5">DSM 16980</strain>
    </source>
</reference>
<dbReference type="InterPro" id="IPR013154">
    <property type="entry name" value="ADH-like_N"/>
</dbReference>
<dbReference type="PANTHER" id="PTHR43401">
    <property type="entry name" value="L-THREONINE 3-DEHYDROGENASE"/>
    <property type="match status" value="1"/>
</dbReference>
<keyword evidence="5" id="KW-1185">Reference proteome</keyword>
<evidence type="ECO:0000313" key="5">
    <source>
        <dbReference type="Proteomes" id="UP001239167"/>
    </source>
</evidence>
<dbReference type="PANTHER" id="PTHR43401:SF2">
    <property type="entry name" value="L-THREONINE 3-DEHYDROGENASE"/>
    <property type="match status" value="1"/>
</dbReference>